<dbReference type="InterPro" id="IPR027417">
    <property type="entry name" value="P-loop_NTPase"/>
</dbReference>
<dbReference type="InterPro" id="IPR001977">
    <property type="entry name" value="Depp_CoAkinase"/>
</dbReference>
<evidence type="ECO:0000256" key="2">
    <source>
        <dbReference type="ARBA" id="ARBA00022840"/>
    </source>
</evidence>
<protein>
    <submittedName>
        <fullName evidence="3">Dephospho-CoA kinase</fullName>
        <ecNumber evidence="3">2.7.-.-</ecNumber>
    </submittedName>
</protein>
<dbReference type="AlphaFoldDB" id="K1RYE2"/>
<dbReference type="SUPFAM" id="SSF52540">
    <property type="entry name" value="P-loop containing nucleoside triphosphate hydrolases"/>
    <property type="match status" value="1"/>
</dbReference>
<name>K1RYE2_9ZZZZ</name>
<accession>K1RYE2</accession>
<dbReference type="Gene3D" id="3.40.50.300">
    <property type="entry name" value="P-loop containing nucleotide triphosphate hydrolases"/>
    <property type="match status" value="1"/>
</dbReference>
<dbReference type="Pfam" id="PF01121">
    <property type="entry name" value="CoaE"/>
    <property type="match status" value="1"/>
</dbReference>
<keyword evidence="3" id="KW-0808">Transferase</keyword>
<dbReference type="PROSITE" id="PS51219">
    <property type="entry name" value="DPCK"/>
    <property type="match status" value="1"/>
</dbReference>
<comment type="caution">
    <text evidence="3">The sequence shown here is derived from an EMBL/GenBank/DDBJ whole genome shotgun (WGS) entry which is preliminary data.</text>
</comment>
<reference evidence="3" key="1">
    <citation type="journal article" date="2013" name="Environ. Microbiol.">
        <title>Microbiota from the distal guts of lean and obese adolescents exhibit partial functional redundancy besides clear differences in community structure.</title>
        <authorList>
            <person name="Ferrer M."/>
            <person name="Ruiz A."/>
            <person name="Lanza F."/>
            <person name="Haange S.B."/>
            <person name="Oberbach A."/>
            <person name="Till H."/>
            <person name="Bargiela R."/>
            <person name="Campoy C."/>
            <person name="Segura M.T."/>
            <person name="Richter M."/>
            <person name="von Bergen M."/>
            <person name="Seifert J."/>
            <person name="Suarez A."/>
        </authorList>
    </citation>
    <scope>NUCLEOTIDE SEQUENCE</scope>
</reference>
<sequence length="64" mass="7381">MAVLDVPLLIETGWHKQVDKVWLVAVSRRQQIERAMLRSGMTEAEVVARIDAQMSLEEKKNMLM</sequence>
<evidence type="ECO:0000313" key="3">
    <source>
        <dbReference type="EMBL" id="EKC48244.1"/>
    </source>
</evidence>
<keyword evidence="3" id="KW-0418">Kinase</keyword>
<dbReference type="EC" id="2.7.-.-" evidence="3"/>
<dbReference type="CDD" id="cd02022">
    <property type="entry name" value="DPCK"/>
    <property type="match status" value="1"/>
</dbReference>
<dbReference type="EMBL" id="AJWY01013032">
    <property type="protein sequence ID" value="EKC48244.1"/>
    <property type="molecule type" value="Genomic_DNA"/>
</dbReference>
<dbReference type="GO" id="GO:0015937">
    <property type="term" value="P:coenzyme A biosynthetic process"/>
    <property type="evidence" value="ECO:0007669"/>
    <property type="project" value="InterPro"/>
</dbReference>
<dbReference type="GO" id="GO:0004140">
    <property type="term" value="F:dephospho-CoA kinase activity"/>
    <property type="evidence" value="ECO:0007669"/>
    <property type="project" value="InterPro"/>
</dbReference>
<dbReference type="PANTHER" id="PTHR10695:SF46">
    <property type="entry name" value="BIFUNCTIONAL COENZYME A SYNTHASE-RELATED"/>
    <property type="match status" value="1"/>
</dbReference>
<keyword evidence="1" id="KW-0547">Nucleotide-binding</keyword>
<dbReference type="GO" id="GO:0005524">
    <property type="term" value="F:ATP binding"/>
    <property type="evidence" value="ECO:0007669"/>
    <property type="project" value="UniProtKB-KW"/>
</dbReference>
<dbReference type="PANTHER" id="PTHR10695">
    <property type="entry name" value="DEPHOSPHO-COA KINASE-RELATED"/>
    <property type="match status" value="1"/>
</dbReference>
<keyword evidence="2" id="KW-0067">ATP-binding</keyword>
<proteinExistence type="predicted"/>
<organism evidence="3">
    <name type="scientific">human gut metagenome</name>
    <dbReference type="NCBI Taxonomy" id="408170"/>
    <lineage>
        <taxon>unclassified sequences</taxon>
        <taxon>metagenomes</taxon>
        <taxon>organismal metagenomes</taxon>
    </lineage>
</organism>
<gene>
    <name evidence="3" type="ORF">LEA_18970</name>
</gene>
<evidence type="ECO:0000256" key="1">
    <source>
        <dbReference type="ARBA" id="ARBA00022741"/>
    </source>
</evidence>